<name>A0A9N8EHF7_9STRA</name>
<feature type="compositionally biased region" description="Low complexity" evidence="1">
    <location>
        <begin position="70"/>
        <end position="80"/>
    </location>
</feature>
<protein>
    <submittedName>
        <fullName evidence="2">Uncharacterized protein</fullName>
    </submittedName>
</protein>
<dbReference type="OrthoDB" id="46996at2759"/>
<dbReference type="EMBL" id="CAICTM010001194">
    <property type="protein sequence ID" value="CAB9521451.1"/>
    <property type="molecule type" value="Genomic_DNA"/>
</dbReference>
<organism evidence="2 3">
    <name type="scientific">Seminavis robusta</name>
    <dbReference type="NCBI Taxonomy" id="568900"/>
    <lineage>
        <taxon>Eukaryota</taxon>
        <taxon>Sar</taxon>
        <taxon>Stramenopiles</taxon>
        <taxon>Ochrophyta</taxon>
        <taxon>Bacillariophyta</taxon>
        <taxon>Bacillariophyceae</taxon>
        <taxon>Bacillariophycidae</taxon>
        <taxon>Naviculales</taxon>
        <taxon>Naviculaceae</taxon>
        <taxon>Seminavis</taxon>
    </lineage>
</organism>
<feature type="region of interest" description="Disordered" evidence="1">
    <location>
        <begin position="69"/>
        <end position="89"/>
    </location>
</feature>
<sequence length="221" mass="24921">MSYTMPSHSYAASDLAEKDPLDSVTTMTADLDDDEWNLDISDLLNDDRVRTPFGRSTSFDQERRIDVLIEGEGSTSGSTTKSRRKAPRRSVSFGKVEVRAFERILASNPPTCTHGVSLGLGWNYIEKKAVDVDKFESKGKIFPWGGSKRSNKELLMSPEKREKTAKKLGFTPSEIQANAKLMDKVNRQRKKTVNAFLEEQYEEMFIKERARQAAQMGVISS</sequence>
<keyword evidence="3" id="KW-1185">Reference proteome</keyword>
<gene>
    <name evidence="2" type="ORF">SEMRO_1196_G251440.1</name>
</gene>
<dbReference type="Proteomes" id="UP001153069">
    <property type="component" value="Unassembled WGS sequence"/>
</dbReference>
<evidence type="ECO:0000256" key="1">
    <source>
        <dbReference type="SAM" id="MobiDB-lite"/>
    </source>
</evidence>
<accession>A0A9N8EHF7</accession>
<comment type="caution">
    <text evidence="2">The sequence shown here is derived from an EMBL/GenBank/DDBJ whole genome shotgun (WGS) entry which is preliminary data.</text>
</comment>
<dbReference type="AlphaFoldDB" id="A0A9N8EHF7"/>
<reference evidence="2" key="1">
    <citation type="submission" date="2020-06" db="EMBL/GenBank/DDBJ databases">
        <authorList>
            <consortium name="Plant Systems Biology data submission"/>
        </authorList>
    </citation>
    <scope>NUCLEOTIDE SEQUENCE</scope>
    <source>
        <strain evidence="2">D6</strain>
    </source>
</reference>
<evidence type="ECO:0000313" key="3">
    <source>
        <dbReference type="Proteomes" id="UP001153069"/>
    </source>
</evidence>
<proteinExistence type="predicted"/>
<evidence type="ECO:0000313" key="2">
    <source>
        <dbReference type="EMBL" id="CAB9521451.1"/>
    </source>
</evidence>